<keyword evidence="5" id="KW-0418">Kinase</keyword>
<accession>A0A438N6U9</accession>
<comment type="caution">
    <text evidence="8">The sequence shown here is derived from an EMBL/GenBank/DDBJ whole genome shotgun (WGS) entry which is preliminary data.</text>
</comment>
<dbReference type="GO" id="GO:0005737">
    <property type="term" value="C:cytoplasm"/>
    <property type="evidence" value="ECO:0007669"/>
    <property type="project" value="TreeGrafter"/>
</dbReference>
<dbReference type="GO" id="GO:0005524">
    <property type="term" value="F:ATP binding"/>
    <property type="evidence" value="ECO:0007669"/>
    <property type="project" value="UniProtKB-KW"/>
</dbReference>
<dbReference type="PANTHER" id="PTHR24346">
    <property type="entry name" value="MAP/MICROTUBULE AFFINITY-REGULATING KINASE"/>
    <property type="match status" value="1"/>
</dbReference>
<evidence type="ECO:0000256" key="1">
    <source>
        <dbReference type="ARBA" id="ARBA00010791"/>
    </source>
</evidence>
<comment type="similarity">
    <text evidence="1">Belongs to the protein kinase superfamily. CAMK Ser/Thr protein kinase family. NIM1 subfamily.</text>
</comment>
<dbReference type="AlphaFoldDB" id="A0A438N6U9"/>
<evidence type="ECO:0000313" key="9">
    <source>
        <dbReference type="Proteomes" id="UP000288859"/>
    </source>
</evidence>
<name>A0A438N6U9_EXOME</name>
<evidence type="ECO:0000313" key="8">
    <source>
        <dbReference type="EMBL" id="RVX71498.1"/>
    </source>
</evidence>
<evidence type="ECO:0000256" key="3">
    <source>
        <dbReference type="ARBA" id="ARBA00022679"/>
    </source>
</evidence>
<keyword evidence="6" id="KW-0067">ATP-binding</keyword>
<dbReference type="InterPro" id="IPR011009">
    <property type="entry name" value="Kinase-like_dom_sf"/>
</dbReference>
<reference evidence="8 9" key="1">
    <citation type="submission" date="2017-03" db="EMBL/GenBank/DDBJ databases">
        <title>Genomes of endolithic fungi from Antarctica.</title>
        <authorList>
            <person name="Coleine C."/>
            <person name="Masonjones S."/>
            <person name="Stajich J.E."/>
        </authorList>
    </citation>
    <scope>NUCLEOTIDE SEQUENCE [LARGE SCALE GENOMIC DNA]</scope>
    <source>
        <strain evidence="8 9">CCFEE 6314</strain>
    </source>
</reference>
<evidence type="ECO:0000256" key="6">
    <source>
        <dbReference type="ARBA" id="ARBA00022840"/>
    </source>
</evidence>
<dbReference type="SMART" id="SM00220">
    <property type="entry name" value="S_TKc"/>
    <property type="match status" value="1"/>
</dbReference>
<keyword evidence="4" id="KW-0547">Nucleotide-binding</keyword>
<dbReference type="Proteomes" id="UP000288859">
    <property type="component" value="Unassembled WGS sequence"/>
</dbReference>
<evidence type="ECO:0000259" key="7">
    <source>
        <dbReference type="PROSITE" id="PS50011"/>
    </source>
</evidence>
<gene>
    <name evidence="8" type="ORF">B0A52_05070</name>
</gene>
<dbReference type="Gene3D" id="1.10.510.10">
    <property type="entry name" value="Transferase(Phosphotransferase) domain 1"/>
    <property type="match status" value="1"/>
</dbReference>
<evidence type="ECO:0000256" key="4">
    <source>
        <dbReference type="ARBA" id="ARBA00022741"/>
    </source>
</evidence>
<dbReference type="Pfam" id="PF00069">
    <property type="entry name" value="Pkinase"/>
    <property type="match status" value="1"/>
</dbReference>
<dbReference type="OrthoDB" id="504170at2759"/>
<feature type="domain" description="Protein kinase" evidence="7">
    <location>
        <begin position="16"/>
        <end position="301"/>
    </location>
</feature>
<keyword evidence="2" id="KW-0723">Serine/threonine-protein kinase</keyword>
<evidence type="ECO:0000256" key="5">
    <source>
        <dbReference type="ARBA" id="ARBA00022777"/>
    </source>
</evidence>
<organism evidence="8 9">
    <name type="scientific">Exophiala mesophila</name>
    <name type="common">Black yeast-like fungus</name>
    <dbReference type="NCBI Taxonomy" id="212818"/>
    <lineage>
        <taxon>Eukaryota</taxon>
        <taxon>Fungi</taxon>
        <taxon>Dikarya</taxon>
        <taxon>Ascomycota</taxon>
        <taxon>Pezizomycotina</taxon>
        <taxon>Eurotiomycetes</taxon>
        <taxon>Chaetothyriomycetidae</taxon>
        <taxon>Chaetothyriales</taxon>
        <taxon>Herpotrichiellaceae</taxon>
        <taxon>Exophiala</taxon>
    </lineage>
</organism>
<dbReference type="InterPro" id="IPR000719">
    <property type="entry name" value="Prot_kinase_dom"/>
</dbReference>
<evidence type="ECO:0000256" key="2">
    <source>
        <dbReference type="ARBA" id="ARBA00022527"/>
    </source>
</evidence>
<proteinExistence type="inferred from homology"/>
<dbReference type="GO" id="GO:0035556">
    <property type="term" value="P:intracellular signal transduction"/>
    <property type="evidence" value="ECO:0007669"/>
    <property type="project" value="TreeGrafter"/>
</dbReference>
<dbReference type="SUPFAM" id="SSF56112">
    <property type="entry name" value="Protein kinase-like (PK-like)"/>
    <property type="match status" value="1"/>
</dbReference>
<dbReference type="EMBL" id="NAJM01000017">
    <property type="protein sequence ID" value="RVX71498.1"/>
    <property type="molecule type" value="Genomic_DNA"/>
</dbReference>
<keyword evidence="3" id="KW-0808">Transferase</keyword>
<sequence length="372" mass="41847">MDDRIEEEELLRHYVLEETSNPNLEGVGQVATNIWDQTKVLLRRVPKNDTAGFEAARRQIAALEAVSDTSIPRLIEWRESQSHLWLVVECRDDVSLDEYVRAHHPLSGDEIKSFVTQLFAGMAVIFNEGFAHLRITNHTLSVSQSGLLNINDFGYVHPYDLEKSGDLYAAVSERHGSDVYTAPEVFGNIKYNARKATMWSCGVVLYFMCTGQIDRLSSLAHPAFDDGPDTPAPRRKMSAASQQALKVPVVTYPDRFAVPSYMRDIISKMLQVEPTRRAELLEVASKVPKEIAVGKQTRPLIQLAWHDYKSHVGPYAGLDREISDNSSLFSFGGTSVFSRESLSLLLPGRRRSSIGRAVETEAQPTRRKSLWR</sequence>
<dbReference type="PROSITE" id="PS50011">
    <property type="entry name" value="PROTEIN_KINASE_DOM"/>
    <property type="match status" value="1"/>
</dbReference>
<protein>
    <recommendedName>
        <fullName evidence="7">Protein kinase domain-containing protein</fullName>
    </recommendedName>
</protein>
<dbReference type="PANTHER" id="PTHR24346:SF82">
    <property type="entry name" value="KP78A-RELATED"/>
    <property type="match status" value="1"/>
</dbReference>
<dbReference type="GO" id="GO:0004674">
    <property type="term" value="F:protein serine/threonine kinase activity"/>
    <property type="evidence" value="ECO:0007669"/>
    <property type="project" value="UniProtKB-KW"/>
</dbReference>